<reference evidence="1" key="1">
    <citation type="submission" date="2025-02" db="EMBL/GenBank/DDBJ databases">
        <title>Complete genome sequences of 52 Bacillus and Priestia strains isolated from West-African fermentations and 26 reference strains from the DSMZ collection.</title>
        <authorList>
            <person name="Wiedenbein E.S."/>
            <person name="Canoy T.S."/>
            <person name="Hui Y."/>
            <person name="Parkouda C."/>
            <person name="Dawende C."/>
            <person name="Ametefe E."/>
            <person name="Jespersen L."/>
            <person name="Nielsen D.S."/>
        </authorList>
    </citation>
    <scope>NUCLEOTIDE SEQUENCE</scope>
    <source>
        <strain evidence="1">PRO33</strain>
    </source>
</reference>
<dbReference type="EC" id="3.1.4.52" evidence="1"/>
<keyword evidence="1" id="KW-0808">Transferase</keyword>
<name>A0AC61ZY28_BACIA</name>
<keyword evidence="1" id="KW-0548">Nucleotidyltransferase</keyword>
<accession>A0AC61ZY28</accession>
<sequence length="806" mass="90608">MTHLTGSYNGWLVFLSIAVAAVASYSALHLASRVAQSSGAKKMVWLLIGAMIMGMGIWSMHFIGMMAFQMRIDITYDTSLLILSILASFIGSLIAFSICIQKQVSKRRLLISSITMGTAICSMHYLGMESMANVSISYDPVLFFLSFFIAVITSYASLKLYFRVDHTKSKRKNYLLKSLGSMLMGGAIAGMHYTGMAASTMFYHSNGQAAAGGFLEMSPFSLSIFIGLMTLIVQTLMIFGAYIDHRIMTQSDQLKENEQRFQSLIKHNIDGIIVLSVDRKVLSANDSGKQILELCNSKIGDDVSQYVMPTDLWEEFISQSKKAITREAELKAADRFYYYHVTYIPVHVNDSLDSIYLVLKDLTQQRIAEKEIHVMAHYDALTELPNRRHGINHLNDVLSAQEKSKTSTAVLFLDLNRFKIINDALGHNIGDLLLKAAANRLTQCLPDNGFIARLGGDEFLMIFPHMDHDTYKIEQFSKNIIHQFERPFFIQNHQLITSISIGIAISPQNGKNGMELMRKADMAMYLSKKHKQSRYEFFTESMERLSEDRLNRELELRDAIQREQFVLHYQPQVSAKTRKMTGVEALLRMKAPDGSLKSPEAFIELAEESGLIIDIGRWVIDTAGKQAKMWYDDGLKIPVAVNLSAKQFNSEDLIDLIKLTLKKYDLKPSLLELEVTESMTMDNIKQSKQVLTSLKQLGVRISIDDFGTGHSSLSYLKDLPIHRLKIDKSFIEDILSDSKSEQITGAIIAMGHQLSLEVIAEGVETFAQAQLLSAQGCDDLQGFYYAKPLPASDIEKFIAYPAQLDT</sequence>
<dbReference type="EMBL" id="CP121752">
    <property type="protein sequence ID" value="XRL55415.1"/>
    <property type="molecule type" value="Genomic_DNA"/>
</dbReference>
<dbReference type="Proteomes" id="UP001218488">
    <property type="component" value="Chromosome"/>
</dbReference>
<evidence type="ECO:0000313" key="2">
    <source>
        <dbReference type="Proteomes" id="UP001218488"/>
    </source>
</evidence>
<protein>
    <submittedName>
        <fullName evidence="1">Bifunctional diguanylate cyclase/phosphodiesterase</fullName>
        <ecNumber evidence="1">2.7.7.65</ecNumber>
        <ecNumber evidence="1">3.1.4.52</ecNumber>
    </submittedName>
</protein>
<keyword evidence="1" id="KW-0378">Hydrolase</keyword>
<organism evidence="1 2">
    <name type="scientific">Bacillus safensis</name>
    <dbReference type="NCBI Taxonomy" id="561879"/>
    <lineage>
        <taxon>Bacteria</taxon>
        <taxon>Bacillati</taxon>
        <taxon>Bacillota</taxon>
        <taxon>Bacilli</taxon>
        <taxon>Bacillales</taxon>
        <taxon>Bacillaceae</taxon>
        <taxon>Bacillus</taxon>
    </lineage>
</organism>
<dbReference type="EC" id="2.7.7.65" evidence="1"/>
<gene>
    <name evidence="1" type="ORF">P5627_17040</name>
</gene>
<evidence type="ECO:0000313" key="1">
    <source>
        <dbReference type="EMBL" id="XRL55415.1"/>
    </source>
</evidence>
<proteinExistence type="predicted"/>